<dbReference type="Proteomes" id="UP000198372">
    <property type="component" value="Unassembled WGS sequence"/>
</dbReference>
<gene>
    <name evidence="2" type="ORF">BQ2448_3617</name>
</gene>
<accession>A0A238FCC5</accession>
<feature type="compositionally biased region" description="Acidic residues" evidence="1">
    <location>
        <begin position="84"/>
        <end position="112"/>
    </location>
</feature>
<dbReference type="EMBL" id="FMSP01000006">
    <property type="protein sequence ID" value="SCV70855.1"/>
    <property type="molecule type" value="Genomic_DNA"/>
</dbReference>
<evidence type="ECO:0000313" key="3">
    <source>
        <dbReference type="Proteomes" id="UP000198372"/>
    </source>
</evidence>
<organism evidence="2 3">
    <name type="scientific">Microbotryum intermedium</name>
    <dbReference type="NCBI Taxonomy" id="269621"/>
    <lineage>
        <taxon>Eukaryota</taxon>
        <taxon>Fungi</taxon>
        <taxon>Dikarya</taxon>
        <taxon>Basidiomycota</taxon>
        <taxon>Pucciniomycotina</taxon>
        <taxon>Microbotryomycetes</taxon>
        <taxon>Microbotryales</taxon>
        <taxon>Microbotryaceae</taxon>
        <taxon>Microbotryum</taxon>
    </lineage>
</organism>
<protein>
    <submittedName>
        <fullName evidence="2">BQ2448_3617 protein</fullName>
    </submittedName>
</protein>
<feature type="compositionally biased region" description="Basic and acidic residues" evidence="1">
    <location>
        <begin position="1"/>
        <end position="10"/>
    </location>
</feature>
<sequence length="149" mass="16052">MALDAPYERSDSDDDLYAPAAKRPRYDDSCLPPSTPPPIALASSSTSAAVGLLSPRSSSETIRGVQSRDGEETRSTSCTVDQGSEGDEGGNDDGMDPEEELPSGPDLIEDEPSVLGDTAQSGIIEQVDLYQFMCHTYITVKFRPQINFF</sequence>
<keyword evidence="3" id="KW-1185">Reference proteome</keyword>
<dbReference type="AlphaFoldDB" id="A0A238FCC5"/>
<dbReference type="STRING" id="269621.A0A238FCC5"/>
<evidence type="ECO:0000313" key="2">
    <source>
        <dbReference type="EMBL" id="SCV70855.1"/>
    </source>
</evidence>
<evidence type="ECO:0000256" key="1">
    <source>
        <dbReference type="SAM" id="MobiDB-lite"/>
    </source>
</evidence>
<proteinExistence type="predicted"/>
<dbReference type="OrthoDB" id="10072614at2759"/>
<reference evidence="3" key="1">
    <citation type="submission" date="2016-09" db="EMBL/GenBank/DDBJ databases">
        <authorList>
            <person name="Jeantristanb JTB J.-T."/>
            <person name="Ricardo R."/>
        </authorList>
    </citation>
    <scope>NUCLEOTIDE SEQUENCE [LARGE SCALE GENOMIC DNA]</scope>
</reference>
<name>A0A238FCC5_9BASI</name>
<feature type="region of interest" description="Disordered" evidence="1">
    <location>
        <begin position="1"/>
        <end position="117"/>
    </location>
</feature>